<comment type="caution">
    <text evidence="1">The sequence shown here is derived from an EMBL/GenBank/DDBJ whole genome shotgun (WGS) entry which is preliminary data.</text>
</comment>
<dbReference type="Pfam" id="PF13469">
    <property type="entry name" value="Sulfotransfer_3"/>
    <property type="match status" value="1"/>
</dbReference>
<dbReference type="SUPFAM" id="SSF52540">
    <property type="entry name" value="P-loop containing nucleoside triphosphate hydrolases"/>
    <property type="match status" value="1"/>
</dbReference>
<proteinExistence type="predicted"/>
<organism evidence="1 2">
    <name type="scientific">Paraburkholderia unamae</name>
    <dbReference type="NCBI Taxonomy" id="219649"/>
    <lineage>
        <taxon>Bacteria</taxon>
        <taxon>Pseudomonadati</taxon>
        <taxon>Pseudomonadota</taxon>
        <taxon>Betaproteobacteria</taxon>
        <taxon>Burkholderiales</taxon>
        <taxon>Burkholderiaceae</taxon>
        <taxon>Paraburkholderia</taxon>
    </lineage>
</organism>
<dbReference type="RefSeq" id="WP_116611793.1">
    <property type="nucleotide sequence ID" value="NZ_QEOB01000009.1"/>
</dbReference>
<sequence>MKLGLFKKPVASADSQRPFTPLFVGGPPRSGTTILHAMICSSNKTNGFINECSYFTAFMHPLQVGLNTFDAHTRHYFDSREALICNHAGILETELGKIWERTGKPEILALKDPMLTPLFSLLGETLSFAKFVVSVRDPRATISSRIEVTEREQRGVAVTDEQIQAFCHEYVHMYGMIANARATLGERLCLVDYRDVAGGKAIEQLTAFGLGTLDSQRIWAEPISNPSEYADDVWATQLHGQQPSLDSVERFRQHLSPAAEQCIMAMCGPIARELGAI</sequence>
<evidence type="ECO:0000313" key="2">
    <source>
        <dbReference type="Proteomes" id="UP000245712"/>
    </source>
</evidence>
<name>A0ABX5KKX3_9BURK</name>
<gene>
    <name evidence="1" type="ORF">C7402_109154</name>
</gene>
<accession>A0ABX5KKX3</accession>
<keyword evidence="2" id="KW-1185">Reference proteome</keyword>
<dbReference type="EMBL" id="QEOB01000009">
    <property type="protein sequence ID" value="PVX82301.1"/>
    <property type="molecule type" value="Genomic_DNA"/>
</dbReference>
<reference evidence="1 2" key="1">
    <citation type="submission" date="2018-05" db="EMBL/GenBank/DDBJ databases">
        <title>Genomic Encyclopedia of Type Strains, Phase IV (KMG-V): Genome sequencing to study the core and pangenomes of soil and plant-associated prokaryotes.</title>
        <authorList>
            <person name="Whitman W."/>
        </authorList>
    </citation>
    <scope>NUCLEOTIDE SEQUENCE [LARGE SCALE GENOMIC DNA]</scope>
    <source>
        <strain evidence="1 2">SCZa-39</strain>
    </source>
</reference>
<dbReference type="InterPro" id="IPR027417">
    <property type="entry name" value="P-loop_NTPase"/>
</dbReference>
<evidence type="ECO:0000313" key="1">
    <source>
        <dbReference type="EMBL" id="PVX82301.1"/>
    </source>
</evidence>
<dbReference type="Proteomes" id="UP000245712">
    <property type="component" value="Unassembled WGS sequence"/>
</dbReference>
<protein>
    <submittedName>
        <fullName evidence="1">Sulfotransferase family protein</fullName>
    </submittedName>
</protein>
<dbReference type="Gene3D" id="3.40.50.300">
    <property type="entry name" value="P-loop containing nucleotide triphosphate hydrolases"/>
    <property type="match status" value="1"/>
</dbReference>